<dbReference type="OrthoDB" id="423147at2"/>
<evidence type="ECO:0000313" key="1">
    <source>
        <dbReference type="EMBL" id="ASC69717.1"/>
    </source>
</evidence>
<accession>A0A1Z3HHN1</accession>
<proteinExistence type="predicted"/>
<evidence type="ECO:0008006" key="3">
    <source>
        <dbReference type="Google" id="ProtNLM"/>
    </source>
</evidence>
<dbReference type="InterPro" id="IPR021256">
    <property type="entry name" value="DUF2808"/>
</dbReference>
<evidence type="ECO:0000313" key="2">
    <source>
        <dbReference type="Proteomes" id="UP000191901"/>
    </source>
</evidence>
<name>A0A1Z3HHN1_9CYAN</name>
<dbReference type="EMBL" id="CP021983">
    <property type="protein sequence ID" value="ASC69717.1"/>
    <property type="molecule type" value="Genomic_DNA"/>
</dbReference>
<gene>
    <name evidence="1" type="ORF">XM38_006460</name>
</gene>
<protein>
    <recommendedName>
        <fullName evidence="3">DUF2808 domain-containing protein</fullName>
    </recommendedName>
</protein>
<dbReference type="Pfam" id="PF10989">
    <property type="entry name" value="DUF2808"/>
    <property type="match status" value="1"/>
</dbReference>
<dbReference type="KEGG" id="hhg:XM38_006460"/>
<dbReference type="STRING" id="1641165.XM38_11350"/>
<keyword evidence="2" id="KW-1185">Reference proteome</keyword>
<reference evidence="1 2" key="1">
    <citation type="journal article" date="2016" name="Biochim. Biophys. Acta">
        <title>Characterization of red-shifted phycobilisomes isolated from the chlorophyll f-containing cyanobacterium Halomicronema hongdechloris.</title>
        <authorList>
            <person name="Li Y."/>
            <person name="Lin Y."/>
            <person name="Garvey C.J."/>
            <person name="Birch D."/>
            <person name="Corkery R.W."/>
            <person name="Loughlin P.C."/>
            <person name="Scheer H."/>
            <person name="Willows R.D."/>
            <person name="Chen M."/>
        </authorList>
    </citation>
    <scope>NUCLEOTIDE SEQUENCE [LARGE SCALE GENOMIC DNA]</scope>
    <source>
        <strain evidence="1 2">C2206</strain>
    </source>
</reference>
<dbReference type="AlphaFoldDB" id="A0A1Z3HHN1"/>
<sequence length="192" mass="21220">MANYHLLGLGLAGLIAASGMTCLTSSRELAAAQLADGTIAFEYPPRLSEATATRNQAGARHVRYYFTLNLNPSAGESLRWVSLQLAEGRDPMFRFDAEATQAFEGTRRERNSRLTLGEVTQDRDTQTVTVVFDPPVPPGRQVTIALEPHRNPRRGGVYLFGVIAAPDGEQVRQEFAGYGRLHFYDHDSDPIR</sequence>
<organism evidence="1 2">
    <name type="scientific">Halomicronema hongdechloris C2206</name>
    <dbReference type="NCBI Taxonomy" id="1641165"/>
    <lineage>
        <taxon>Bacteria</taxon>
        <taxon>Bacillati</taxon>
        <taxon>Cyanobacteriota</taxon>
        <taxon>Cyanophyceae</taxon>
        <taxon>Nodosilineales</taxon>
        <taxon>Nodosilineaceae</taxon>
        <taxon>Halomicronema</taxon>
    </lineage>
</organism>
<dbReference type="Proteomes" id="UP000191901">
    <property type="component" value="Chromosome"/>
</dbReference>
<dbReference type="RefSeq" id="WP_080809098.1">
    <property type="nucleotide sequence ID" value="NZ_CP021983.2"/>
</dbReference>